<dbReference type="PANTHER" id="PTHR12532">
    <property type="entry name" value="TRANSLATIONAL ACTIVATOR OF CYTOCHROME C OXIDASE 1"/>
    <property type="match status" value="1"/>
</dbReference>
<dbReference type="GO" id="GO:0005739">
    <property type="term" value="C:mitochondrion"/>
    <property type="evidence" value="ECO:0007669"/>
    <property type="project" value="UniProtKB-SubCell"/>
</dbReference>
<proteinExistence type="inferred from homology"/>
<reference evidence="5 6" key="1">
    <citation type="submission" date="2016-03" db="EMBL/GenBank/DDBJ databases">
        <title>Whole genome sequencing of Grifola frondosa 9006-11.</title>
        <authorList>
            <person name="Min B."/>
            <person name="Park H."/>
            <person name="Kim J.-G."/>
            <person name="Cho H."/>
            <person name="Oh Y.-L."/>
            <person name="Kong W.-S."/>
            <person name="Choi I.-G."/>
        </authorList>
    </citation>
    <scope>NUCLEOTIDE SEQUENCE [LARGE SCALE GENOMIC DNA]</scope>
    <source>
        <strain evidence="5 6">9006-11</strain>
    </source>
</reference>
<comment type="subcellular location">
    <subcellularLocation>
        <location evidence="1">Mitochondrion</location>
    </subcellularLocation>
</comment>
<sequence>MLSLTRLSRSHVQSQAARRTFYTSHINLSGHNKWSKIKERKGANDLKKGHIYSKTNRDIMLAVRSGGNADPEQNTALAAVIKRAKAAGIPKDNIENALKKAVGGKEKGDQQLTYEAMGPGSVGIVIECLTDNANRTLKSMQNTLKRHGARFADVKFLFQRRGCVRVALDKGDDFDARMEKLIDAALEADAEDFEELEPTDTSVEVEFMCPPTSLGTLTAAVTTPDYAASC</sequence>
<evidence type="ECO:0000259" key="3">
    <source>
        <dbReference type="Pfam" id="PF01709"/>
    </source>
</evidence>
<dbReference type="Proteomes" id="UP000092993">
    <property type="component" value="Unassembled WGS sequence"/>
</dbReference>
<dbReference type="STRING" id="5627.A0A1C7ME24"/>
<dbReference type="OMA" id="NFDIPDE"/>
<dbReference type="OrthoDB" id="2017544at2759"/>
<keyword evidence="6" id="KW-1185">Reference proteome</keyword>
<dbReference type="Gene3D" id="3.30.70.980">
    <property type="match status" value="1"/>
</dbReference>
<dbReference type="InterPro" id="IPR029072">
    <property type="entry name" value="YebC-like"/>
</dbReference>
<dbReference type="InterPro" id="IPR002876">
    <property type="entry name" value="Transcrip_reg_TACO1-like"/>
</dbReference>
<name>A0A1C7ME24_GRIFR</name>
<dbReference type="InterPro" id="IPR026564">
    <property type="entry name" value="Transcrip_reg_TACO1-like_dom3"/>
</dbReference>
<dbReference type="Pfam" id="PF01709">
    <property type="entry name" value="Transcrip_reg"/>
    <property type="match status" value="1"/>
</dbReference>
<dbReference type="InterPro" id="IPR048300">
    <property type="entry name" value="TACO1_YebC-like_2nd/3rd_dom"/>
</dbReference>
<comment type="similarity">
    <text evidence="2">Belongs to the TACO1 family.</text>
</comment>
<evidence type="ECO:0000313" key="5">
    <source>
        <dbReference type="EMBL" id="OBZ75181.1"/>
    </source>
</evidence>
<dbReference type="InterPro" id="IPR049083">
    <property type="entry name" value="TACO1_YebC_N"/>
</dbReference>
<evidence type="ECO:0008006" key="7">
    <source>
        <dbReference type="Google" id="ProtNLM"/>
    </source>
</evidence>
<dbReference type="PANTHER" id="PTHR12532:SF0">
    <property type="entry name" value="TRANSLATIONAL ACTIVATOR OF CYTOCHROME C OXIDASE 1"/>
    <property type="match status" value="1"/>
</dbReference>
<feature type="domain" description="TACO1/YebC-like second and third" evidence="3">
    <location>
        <begin position="111"/>
        <end position="223"/>
    </location>
</feature>
<organism evidence="5 6">
    <name type="scientific">Grifola frondosa</name>
    <name type="common">Maitake</name>
    <name type="synonym">Polyporus frondosus</name>
    <dbReference type="NCBI Taxonomy" id="5627"/>
    <lineage>
        <taxon>Eukaryota</taxon>
        <taxon>Fungi</taxon>
        <taxon>Dikarya</taxon>
        <taxon>Basidiomycota</taxon>
        <taxon>Agaricomycotina</taxon>
        <taxon>Agaricomycetes</taxon>
        <taxon>Polyporales</taxon>
        <taxon>Grifolaceae</taxon>
        <taxon>Grifola</taxon>
    </lineage>
</organism>
<comment type="caution">
    <text evidence="5">The sequence shown here is derived from an EMBL/GenBank/DDBJ whole genome shotgun (WGS) entry which is preliminary data.</text>
</comment>
<feature type="domain" description="TACO1/YebC-like N-terminal" evidence="4">
    <location>
        <begin position="32"/>
        <end position="103"/>
    </location>
</feature>
<gene>
    <name evidence="5" type="ORF">A0H81_04562</name>
</gene>
<dbReference type="Pfam" id="PF20772">
    <property type="entry name" value="TACO1_YebC_N"/>
    <property type="match status" value="1"/>
</dbReference>
<dbReference type="SUPFAM" id="SSF75625">
    <property type="entry name" value="YebC-like"/>
    <property type="match status" value="1"/>
</dbReference>
<protein>
    <recommendedName>
        <fullName evidence="7">Transcriptional regulatory protein C8D2.12c</fullName>
    </recommendedName>
</protein>
<dbReference type="InterPro" id="IPR017856">
    <property type="entry name" value="Integrase-like_N"/>
</dbReference>
<evidence type="ECO:0000259" key="4">
    <source>
        <dbReference type="Pfam" id="PF20772"/>
    </source>
</evidence>
<dbReference type="EMBL" id="LUGG01000004">
    <property type="protein sequence ID" value="OBZ75181.1"/>
    <property type="molecule type" value="Genomic_DNA"/>
</dbReference>
<evidence type="ECO:0000256" key="2">
    <source>
        <dbReference type="ARBA" id="ARBA00008724"/>
    </source>
</evidence>
<evidence type="ECO:0000256" key="1">
    <source>
        <dbReference type="ARBA" id="ARBA00004173"/>
    </source>
</evidence>
<dbReference type="Gene3D" id="1.10.10.200">
    <property type="match status" value="1"/>
</dbReference>
<evidence type="ECO:0000313" key="6">
    <source>
        <dbReference type="Proteomes" id="UP000092993"/>
    </source>
</evidence>
<dbReference type="AlphaFoldDB" id="A0A1C7ME24"/>
<dbReference type="FunFam" id="1.10.10.200:FF:000002">
    <property type="entry name" value="Probable transcriptional regulatory protein CLM62_37755"/>
    <property type="match status" value="1"/>
</dbReference>
<accession>A0A1C7ME24</accession>